<dbReference type="AlphaFoldDB" id="A0AB39V9M5"/>
<dbReference type="KEGG" id="lmes:AB8B23_11495"/>
<protein>
    <submittedName>
        <fullName evidence="1">Uncharacterized protein</fullName>
    </submittedName>
</protein>
<sequence length="99" mass="11914">MLILLTFYTKKEYRSVYAISSMTLYIFVEIKKEIFEKEKRVHSIDTFCNIYKRNNLDKAIPSTKTVYEIIHRGETKGIKPYMLPRMTKLKPRKKTDWTT</sequence>
<evidence type="ECO:0000313" key="1">
    <source>
        <dbReference type="EMBL" id="XDU64521.1"/>
    </source>
</evidence>
<reference evidence="1" key="1">
    <citation type="submission" date="2024-07" db="EMBL/GenBank/DDBJ databases">
        <authorList>
            <person name="Li X.-J."/>
            <person name="Wang X."/>
        </authorList>
    </citation>
    <scope>NUCLEOTIDE SEQUENCE</scope>
    <source>
        <strain evidence="1">HSP-342</strain>
    </source>
</reference>
<gene>
    <name evidence="1" type="ORF">AB8B23_11495</name>
</gene>
<dbReference type="EMBL" id="CP165646">
    <property type="protein sequence ID" value="XDU64521.1"/>
    <property type="molecule type" value="Genomic_DNA"/>
</dbReference>
<organism evidence="1">
    <name type="scientific">Leptotrichia mesophila</name>
    <dbReference type="NCBI Taxonomy" id="3239303"/>
    <lineage>
        <taxon>Bacteria</taxon>
        <taxon>Fusobacteriati</taxon>
        <taxon>Fusobacteriota</taxon>
        <taxon>Fusobacteriia</taxon>
        <taxon>Fusobacteriales</taxon>
        <taxon>Leptotrichiaceae</taxon>
        <taxon>Leptotrichia</taxon>
    </lineage>
</organism>
<proteinExistence type="predicted"/>
<name>A0AB39V9M5_9FUSO</name>
<dbReference type="RefSeq" id="WP_369712846.1">
    <property type="nucleotide sequence ID" value="NZ_CP165646.1"/>
</dbReference>
<accession>A0AB39V9M5</accession>